<dbReference type="AlphaFoldDB" id="A0A0D7BL57"/>
<evidence type="ECO:0000313" key="3">
    <source>
        <dbReference type="EMBL" id="KIY70341.1"/>
    </source>
</evidence>
<reference evidence="3 4" key="1">
    <citation type="journal article" date="2015" name="Fungal Genet. Biol.">
        <title>Evolution of novel wood decay mechanisms in Agaricales revealed by the genome sequences of Fistulina hepatica and Cylindrobasidium torrendii.</title>
        <authorList>
            <person name="Floudas D."/>
            <person name="Held B.W."/>
            <person name="Riley R."/>
            <person name="Nagy L.G."/>
            <person name="Koehler G."/>
            <person name="Ransdell A.S."/>
            <person name="Younus H."/>
            <person name="Chow J."/>
            <person name="Chiniquy J."/>
            <person name="Lipzen A."/>
            <person name="Tritt A."/>
            <person name="Sun H."/>
            <person name="Haridas S."/>
            <person name="LaButti K."/>
            <person name="Ohm R.A."/>
            <person name="Kues U."/>
            <person name="Blanchette R.A."/>
            <person name="Grigoriev I.V."/>
            <person name="Minto R.E."/>
            <person name="Hibbett D.S."/>
        </authorList>
    </citation>
    <scope>NUCLEOTIDE SEQUENCE [LARGE SCALE GENOMIC DNA]</scope>
    <source>
        <strain evidence="3 4">FP15055 ss-10</strain>
    </source>
</reference>
<sequence>MPPTGIIGADDFQQILSDALTSFSPLATLVGADSAREFAHEVTNKKQIVLATLAPIGALGMMATVCKSSDLPGIKDLLGAGDEDIYDAGSDIGCYVLFGLVGKLSKRGGLTCKDREDNAGIAACAIVNYEWKLGERALDFKQFRSFLYDFSAATISGRAEWRVGSMGDLDAQAGDVREAILSCMGRCADVDEHMRMFEALENFSGGHGYVELHWPSPAMPLETRPYIIYLSVCALLAIFFFFAIFTTAFLRWQTVQAAALLLGGQIVLSCGQTLTHVIIKRLRSTKTLALPAKGLIPNWSIVDNTWFTSHPTCPVFTALFTLFLLIVGFVAFYVGAKSSYVWTVLIFIILYVFANASKGYVVHLANVCYYTPLNNFGYNAVVKEPESTSHGRRRTKTRIDLAVNGGLPESADVDKGESMRGDVSDEMVGAVNGLELLERGLPELAKLPSRSRFERTYSSRLIERTTSIQSSSSESGKISVDLQSHSPMPESRYLGYTLGADNGGQKTRSIPGALAEIFSRASSSQINVLKSATSLDSTSDLTIEYRLFAKIAVRNVQAIGMFYFSRSQEWSMAAHAINSAVERYLGDDWRPPVTRESICEIPVEFARWEGSHPSTYVCARLLLLIDVTRYEDLFWATGQEICSMIMDCFSDGTRLNSENSQATEVRVMQEWVYNITTFLLTAEGRYGSRTLMHSIDLVMKKYPYDESVWINPLLSEAAAEAVGRLTIP</sequence>
<dbReference type="OrthoDB" id="3018795at2759"/>
<evidence type="ECO:0000313" key="4">
    <source>
        <dbReference type="Proteomes" id="UP000054007"/>
    </source>
</evidence>
<protein>
    <submittedName>
        <fullName evidence="3">Uncharacterized protein</fullName>
    </submittedName>
</protein>
<keyword evidence="2" id="KW-0812">Transmembrane</keyword>
<feature type="transmembrane region" description="Helical" evidence="2">
    <location>
        <begin position="257"/>
        <end position="279"/>
    </location>
</feature>
<feature type="compositionally biased region" description="Low complexity" evidence="1">
    <location>
        <begin position="467"/>
        <end position="479"/>
    </location>
</feature>
<evidence type="ECO:0000256" key="2">
    <source>
        <dbReference type="SAM" id="Phobius"/>
    </source>
</evidence>
<dbReference type="Proteomes" id="UP000054007">
    <property type="component" value="Unassembled WGS sequence"/>
</dbReference>
<gene>
    <name evidence="3" type="ORF">CYLTODRAFT_488143</name>
</gene>
<name>A0A0D7BL57_9AGAR</name>
<accession>A0A0D7BL57</accession>
<proteinExistence type="predicted"/>
<feature type="transmembrane region" description="Helical" evidence="2">
    <location>
        <begin position="315"/>
        <end position="334"/>
    </location>
</feature>
<feature type="region of interest" description="Disordered" evidence="1">
    <location>
        <begin position="465"/>
        <end position="486"/>
    </location>
</feature>
<keyword evidence="4" id="KW-1185">Reference proteome</keyword>
<keyword evidence="2" id="KW-1133">Transmembrane helix</keyword>
<organism evidence="3 4">
    <name type="scientific">Cylindrobasidium torrendii FP15055 ss-10</name>
    <dbReference type="NCBI Taxonomy" id="1314674"/>
    <lineage>
        <taxon>Eukaryota</taxon>
        <taxon>Fungi</taxon>
        <taxon>Dikarya</taxon>
        <taxon>Basidiomycota</taxon>
        <taxon>Agaricomycotina</taxon>
        <taxon>Agaricomycetes</taxon>
        <taxon>Agaricomycetidae</taxon>
        <taxon>Agaricales</taxon>
        <taxon>Marasmiineae</taxon>
        <taxon>Physalacriaceae</taxon>
        <taxon>Cylindrobasidium</taxon>
    </lineage>
</organism>
<dbReference type="EMBL" id="KN880469">
    <property type="protein sequence ID" value="KIY70341.1"/>
    <property type="molecule type" value="Genomic_DNA"/>
</dbReference>
<feature type="transmembrane region" description="Helical" evidence="2">
    <location>
        <begin position="226"/>
        <end position="250"/>
    </location>
</feature>
<feature type="transmembrane region" description="Helical" evidence="2">
    <location>
        <begin position="341"/>
        <end position="361"/>
    </location>
</feature>
<keyword evidence="2" id="KW-0472">Membrane</keyword>
<evidence type="ECO:0000256" key="1">
    <source>
        <dbReference type="SAM" id="MobiDB-lite"/>
    </source>
</evidence>